<proteinExistence type="predicted"/>
<dbReference type="Proteomes" id="UP001153331">
    <property type="component" value="Unassembled WGS sequence"/>
</dbReference>
<sequence>MNSRSTIIAAPIAHAATNVPHTDHCGTKDAVLGATFASTLDTPDAVAVHCSPHAYPLGQQLPPRSAGQLYHALGHDPPSAAPAVATPAPDGATTVTPFVAMTVVEDGSTQDPVVWQSRPTLQQPDG</sequence>
<accession>A0ACC2I7Y4</accession>
<name>A0ACC2I7Y4_9PLEO</name>
<evidence type="ECO:0000313" key="2">
    <source>
        <dbReference type="Proteomes" id="UP001153331"/>
    </source>
</evidence>
<organism evidence="1 2">
    <name type="scientific">Boeremia exigua</name>
    <dbReference type="NCBI Taxonomy" id="749465"/>
    <lineage>
        <taxon>Eukaryota</taxon>
        <taxon>Fungi</taxon>
        <taxon>Dikarya</taxon>
        <taxon>Ascomycota</taxon>
        <taxon>Pezizomycotina</taxon>
        <taxon>Dothideomycetes</taxon>
        <taxon>Pleosporomycetidae</taxon>
        <taxon>Pleosporales</taxon>
        <taxon>Pleosporineae</taxon>
        <taxon>Didymellaceae</taxon>
        <taxon>Boeremia</taxon>
    </lineage>
</organism>
<reference evidence="1" key="1">
    <citation type="submission" date="2022-11" db="EMBL/GenBank/DDBJ databases">
        <title>Genome Sequence of Boeremia exigua.</title>
        <authorList>
            <person name="Buettner E."/>
        </authorList>
    </citation>
    <scope>NUCLEOTIDE SEQUENCE</scope>
    <source>
        <strain evidence="1">CU02</strain>
    </source>
</reference>
<keyword evidence="2" id="KW-1185">Reference proteome</keyword>
<comment type="caution">
    <text evidence="1">The sequence shown here is derived from an EMBL/GenBank/DDBJ whole genome shotgun (WGS) entry which is preliminary data.</text>
</comment>
<gene>
    <name evidence="1" type="ORF">OPT61_g6175</name>
</gene>
<dbReference type="EMBL" id="JAPHNI010000430">
    <property type="protein sequence ID" value="KAJ8111172.1"/>
    <property type="molecule type" value="Genomic_DNA"/>
</dbReference>
<protein>
    <submittedName>
        <fullName evidence="1">Uncharacterized protein</fullName>
    </submittedName>
</protein>
<evidence type="ECO:0000313" key="1">
    <source>
        <dbReference type="EMBL" id="KAJ8111172.1"/>
    </source>
</evidence>